<evidence type="ECO:0000256" key="1">
    <source>
        <dbReference type="ARBA" id="ARBA00004561"/>
    </source>
</evidence>
<evidence type="ECO:0000259" key="7">
    <source>
        <dbReference type="Pfam" id="PF05567"/>
    </source>
</evidence>
<dbReference type="InterPro" id="IPR008707">
    <property type="entry name" value="B-propeller_PilY1"/>
</dbReference>
<evidence type="ECO:0000256" key="2">
    <source>
        <dbReference type="ARBA" id="ARBA00008387"/>
    </source>
</evidence>
<reference evidence="8" key="1">
    <citation type="submission" date="2020-08" db="EMBL/GenBank/DDBJ databases">
        <title>Novel species isolated from subtropical streams in China.</title>
        <authorList>
            <person name="Lu H."/>
        </authorList>
    </citation>
    <scope>NUCLEOTIDE SEQUENCE</scope>
    <source>
        <strain evidence="8">KACC 12607</strain>
    </source>
</reference>
<evidence type="ECO:0000256" key="6">
    <source>
        <dbReference type="ARBA" id="ARBA00023263"/>
    </source>
</evidence>
<keyword evidence="6" id="KW-0281">Fimbrium</keyword>
<evidence type="ECO:0000313" key="8">
    <source>
        <dbReference type="EMBL" id="MBC3864168.1"/>
    </source>
</evidence>
<keyword evidence="5" id="KW-0106">Calcium</keyword>
<dbReference type="SUPFAM" id="SSF50998">
    <property type="entry name" value="Quinoprotein alcohol dehydrogenase-like"/>
    <property type="match status" value="1"/>
</dbReference>
<evidence type="ECO:0000256" key="3">
    <source>
        <dbReference type="ARBA" id="ARBA00022558"/>
    </source>
</evidence>
<dbReference type="RefSeq" id="WP_186914112.1">
    <property type="nucleotide sequence ID" value="NZ_JACOFV010000024.1"/>
</dbReference>
<organism evidence="8 9">
    <name type="scientific">Undibacterium jejuense</name>
    <dbReference type="NCBI Taxonomy" id="1344949"/>
    <lineage>
        <taxon>Bacteria</taxon>
        <taxon>Pseudomonadati</taxon>
        <taxon>Pseudomonadota</taxon>
        <taxon>Betaproteobacteria</taxon>
        <taxon>Burkholderiales</taxon>
        <taxon>Oxalobacteraceae</taxon>
        <taxon>Undibacterium</taxon>
    </lineage>
</organism>
<feature type="domain" description="PilY1 beta-propeller" evidence="7">
    <location>
        <begin position="814"/>
        <end position="1148"/>
    </location>
</feature>
<evidence type="ECO:0000313" key="9">
    <source>
        <dbReference type="Proteomes" id="UP000634011"/>
    </source>
</evidence>
<gene>
    <name evidence="8" type="ORF">H8K32_18860</name>
</gene>
<comment type="subcellular location">
    <subcellularLocation>
        <location evidence="1">Fimbrium</location>
    </subcellularLocation>
</comment>
<keyword evidence="4" id="KW-0479">Metal-binding</keyword>
<accession>A0A923HKK8</accession>
<comment type="similarity">
    <text evidence="2">Belongs to the PilY1 family.</text>
</comment>
<comment type="caution">
    <text evidence="8">The sequence shown here is derived from an EMBL/GenBank/DDBJ whole genome shotgun (WGS) entry which is preliminary data.</text>
</comment>
<dbReference type="GO" id="GO:0009289">
    <property type="term" value="C:pilus"/>
    <property type="evidence" value="ECO:0007669"/>
    <property type="project" value="UniProtKB-SubCell"/>
</dbReference>
<proteinExistence type="inferred from homology"/>
<dbReference type="Proteomes" id="UP000634011">
    <property type="component" value="Unassembled WGS sequence"/>
</dbReference>
<keyword evidence="3" id="KW-1029">Fimbrium biogenesis</keyword>
<keyword evidence="9" id="KW-1185">Reference proteome</keyword>
<evidence type="ECO:0000256" key="4">
    <source>
        <dbReference type="ARBA" id="ARBA00022723"/>
    </source>
</evidence>
<dbReference type="EMBL" id="JACOFV010000024">
    <property type="protein sequence ID" value="MBC3864168.1"/>
    <property type="molecule type" value="Genomic_DNA"/>
</dbReference>
<name>A0A923HKK8_9BURK</name>
<dbReference type="Pfam" id="PF05567">
    <property type="entry name" value="T4P_PilY1"/>
    <property type="match status" value="1"/>
</dbReference>
<dbReference type="GO" id="GO:0046872">
    <property type="term" value="F:metal ion binding"/>
    <property type="evidence" value="ECO:0007669"/>
    <property type="project" value="UniProtKB-KW"/>
</dbReference>
<protein>
    <submittedName>
        <fullName evidence="8">Pilus assembly protein PilY</fullName>
    </submittedName>
</protein>
<sequence>MSDFILQAINTVKQSTLCVLPWIFFTLGMCSYSFATPPTLVLSDTPLYISSGRVHPNLLLDLSVEFPTVKAAYANASDYNKATEYLGYFNSKKCYLSGGVKNFVLANSSGFNTVDANGNATRFASWSDMQNGYFYVVKDADTNHECDGASFSGNFMNWASASAIDMLRLSLTGGDRVVDNVSQTILQRAFLPSGFYNSGYFPKKIVSATSTMSAPGKVTPYQVAKLYVLNCENKIIFSDVDTQSSCAATRTYPSNNASSDIKLYMSSDRGLGEFLVRVQVCDSSESNSRIDLCMQYPGGNYKPVGHMQRYQNSVRYGAFGYLLDNANTRYGGVLRAPVKYIGSLQYQASSGFLAEPNDRPEWDSVTGIFVVNPEKDLSGNSGVINYLNKFGRSGNYKTYDPLSELYYESIRYLQGNSPTPESTNGMTIAMRDNFQVVTKWVDPIVASCQRNYIVAIGDANTHQDTYIPGTALTGANRSKRAVETSSNDASGNARLPAFDVKAQTDVLAAMESSAIYGNSNPYPNLSNMSTSYTGSVNGTFYLAGIAYWAHTNDIRFDKPVRVKTFTLDVDESGNGSIDNPARVNTGPRVSQLYLAAKYGGFNDVNGDKNPFKTFASDGKSVVNNNSEWASGNKLDPDNFFLASDPKKMMKAINTIFQSVTSSGGTLSGVGISSSMMSDNPYVYEPGFSSNKWSGSLLKKSVINANLIPEWDAGQILTGNVVEKIAPFPAPEDRQIYTARINTDGSLKMTPFLWADGSNFSAADQEKLNTDQSSGVIDNLATERIKYLRGDRSLESHIDGKGMPAGRFRTRDSVLGDIINSTPSYYGAPAKNVSGPGYTAFYNRNAARKKAVYVGANDGFLHAFDADNGKELFAYAPNALIPQLSNLTDPSYTHQSFVDGKIVIKDVQIKENWATVLISGMGNGAKGLFALDVTRPDHFAEGYGALWEFTDKTDPDMGNLVSAPLIAKFRVGGTASNPTYGNFAVVSSGYNNYGQDKGSGQGAIFFLSLDKMPDEPWVLNSNYFKLMTPVKDATQANGLGAPNVTYGGDGAVNNLYVGDLQGNLWRFSFITSGFGNIPKTPTLLFSAKSANGKAQAITVQPQIVFAPGGGYLVLFGTGKYLEANDIVVSNFVQNSYYAIFDTTYNADVVTGRSQLVQRVMIATANGYAIAGKNFSYGTKSGSNKGWYVDFVNSQLTGERIHHDLPGTVVGNYYGFNSMTLTGNPCSPGSGRRYLVDVLTGLSLGETGLISGIGLHSAPVTVHVNTTVSDRNATGSRRVTSTFVQKNYGPNGNETLALPDVITRAGRLSWRELQNYQELRKDALSRKTQ</sequence>
<dbReference type="InterPro" id="IPR011047">
    <property type="entry name" value="Quinoprotein_ADH-like_sf"/>
</dbReference>
<evidence type="ECO:0000256" key="5">
    <source>
        <dbReference type="ARBA" id="ARBA00022837"/>
    </source>
</evidence>